<comment type="caution">
    <text evidence="8">The sequence shown here is derived from an EMBL/GenBank/DDBJ whole genome shotgun (WGS) entry which is preliminary data.</text>
</comment>
<comment type="catalytic activity">
    <reaction evidence="3">
        <text>3-(methylsulfanyl)propanoate + ATP + CoA = 3-(methylsulfanyl)propanoyl-CoA + AMP + diphosphate</text>
        <dbReference type="Rhea" id="RHEA:43052"/>
        <dbReference type="ChEBI" id="CHEBI:30616"/>
        <dbReference type="ChEBI" id="CHEBI:33019"/>
        <dbReference type="ChEBI" id="CHEBI:49016"/>
        <dbReference type="ChEBI" id="CHEBI:57287"/>
        <dbReference type="ChEBI" id="CHEBI:82815"/>
        <dbReference type="ChEBI" id="CHEBI:456215"/>
        <dbReference type="EC" id="6.2.1.44"/>
    </reaction>
    <physiologicalReaction direction="left-to-right" evidence="3">
        <dbReference type="Rhea" id="RHEA:43053"/>
    </physiologicalReaction>
</comment>
<reference evidence="8" key="1">
    <citation type="journal article" date="2014" name="Int. J. Syst. Evol. Microbiol.">
        <title>Complete genome sequence of Corynebacterium casei LMG S-19264T (=DSM 44701T), isolated from a smear-ripened cheese.</title>
        <authorList>
            <consortium name="US DOE Joint Genome Institute (JGI-PGF)"/>
            <person name="Walter F."/>
            <person name="Albersmeier A."/>
            <person name="Kalinowski J."/>
            <person name="Ruckert C."/>
        </authorList>
    </citation>
    <scope>NUCLEOTIDE SEQUENCE</scope>
    <source>
        <strain evidence="8">KCTC 32255</strain>
    </source>
</reference>
<dbReference type="Pfam" id="PF00501">
    <property type="entry name" value="AMP-binding"/>
    <property type="match status" value="1"/>
</dbReference>
<protein>
    <recommendedName>
        <fullName evidence="5">3-methylmercaptopropionyl-CoA ligase</fullName>
        <ecNumber evidence="4">6.2.1.44</ecNumber>
    </recommendedName>
</protein>
<dbReference type="InterPro" id="IPR025110">
    <property type="entry name" value="AMP-bd_C"/>
</dbReference>
<evidence type="ECO:0000256" key="5">
    <source>
        <dbReference type="ARBA" id="ARBA00067668"/>
    </source>
</evidence>
<evidence type="ECO:0000259" key="7">
    <source>
        <dbReference type="Pfam" id="PF13193"/>
    </source>
</evidence>
<dbReference type="InterPro" id="IPR000873">
    <property type="entry name" value="AMP-dep_synth/lig_dom"/>
</dbReference>
<dbReference type="PROSITE" id="PS00455">
    <property type="entry name" value="AMP_BINDING"/>
    <property type="match status" value="1"/>
</dbReference>
<keyword evidence="2" id="KW-0436">Ligase</keyword>
<dbReference type="PANTHER" id="PTHR43767:SF1">
    <property type="entry name" value="NONRIBOSOMAL PEPTIDE SYNTHASE PES1 (EUROFUNG)-RELATED"/>
    <property type="match status" value="1"/>
</dbReference>
<comment type="similarity">
    <text evidence="1">Belongs to the ATP-dependent AMP-binding enzyme family.</text>
</comment>
<dbReference type="Gene3D" id="3.30.300.30">
    <property type="match status" value="1"/>
</dbReference>
<evidence type="ECO:0000256" key="4">
    <source>
        <dbReference type="ARBA" id="ARBA00066616"/>
    </source>
</evidence>
<gene>
    <name evidence="8" type="ORF">GCM10011614_08010</name>
</gene>
<dbReference type="NCBIfam" id="NF004837">
    <property type="entry name" value="PRK06187.1"/>
    <property type="match status" value="1"/>
</dbReference>
<evidence type="ECO:0000256" key="3">
    <source>
        <dbReference type="ARBA" id="ARBA00051915"/>
    </source>
</evidence>
<accession>A0A918PAW6</accession>
<dbReference type="SUPFAM" id="SSF56801">
    <property type="entry name" value="Acetyl-CoA synthetase-like"/>
    <property type="match status" value="1"/>
</dbReference>
<dbReference type="InterPro" id="IPR050237">
    <property type="entry name" value="ATP-dep_AMP-bd_enzyme"/>
</dbReference>
<feature type="domain" description="AMP-dependent synthetase/ligase" evidence="6">
    <location>
        <begin position="24"/>
        <end position="385"/>
    </location>
</feature>
<dbReference type="InterPro" id="IPR045851">
    <property type="entry name" value="AMP-bd_C_sf"/>
</dbReference>
<reference evidence="8" key="2">
    <citation type="submission" date="2020-09" db="EMBL/GenBank/DDBJ databases">
        <authorList>
            <person name="Sun Q."/>
            <person name="Kim S."/>
        </authorList>
    </citation>
    <scope>NUCLEOTIDE SEQUENCE</scope>
    <source>
        <strain evidence="8">KCTC 32255</strain>
    </source>
</reference>
<dbReference type="RefSeq" id="WP_189619841.1">
    <property type="nucleotide sequence ID" value="NZ_BMZA01000002.1"/>
</dbReference>
<evidence type="ECO:0000259" key="6">
    <source>
        <dbReference type="Pfam" id="PF00501"/>
    </source>
</evidence>
<proteinExistence type="inferred from homology"/>
<dbReference type="AlphaFoldDB" id="A0A918PAW6"/>
<dbReference type="GO" id="GO:0016878">
    <property type="term" value="F:acid-thiol ligase activity"/>
    <property type="evidence" value="ECO:0007669"/>
    <property type="project" value="UniProtKB-ARBA"/>
</dbReference>
<dbReference type="Pfam" id="PF13193">
    <property type="entry name" value="AMP-binding_C"/>
    <property type="match status" value="1"/>
</dbReference>
<dbReference type="CDD" id="cd17631">
    <property type="entry name" value="FACL_FadD13-like"/>
    <property type="match status" value="1"/>
</dbReference>
<evidence type="ECO:0000256" key="1">
    <source>
        <dbReference type="ARBA" id="ARBA00006432"/>
    </source>
</evidence>
<dbReference type="EMBL" id="BMZA01000002">
    <property type="protein sequence ID" value="GGY95683.1"/>
    <property type="molecule type" value="Genomic_DNA"/>
</dbReference>
<dbReference type="EC" id="6.2.1.44" evidence="4"/>
<dbReference type="InterPro" id="IPR042099">
    <property type="entry name" value="ANL_N_sf"/>
</dbReference>
<evidence type="ECO:0000256" key="2">
    <source>
        <dbReference type="ARBA" id="ARBA00022598"/>
    </source>
</evidence>
<dbReference type="FunFam" id="3.30.300.30:FF:000008">
    <property type="entry name" value="2,3-dihydroxybenzoate-AMP ligase"/>
    <property type="match status" value="1"/>
</dbReference>
<keyword evidence="9" id="KW-1185">Reference proteome</keyword>
<feature type="domain" description="AMP-binding enzyme C-terminal" evidence="7">
    <location>
        <begin position="435"/>
        <end position="510"/>
    </location>
</feature>
<evidence type="ECO:0000313" key="8">
    <source>
        <dbReference type="EMBL" id="GGY95683.1"/>
    </source>
</evidence>
<sequence length="531" mass="57523">MTDNGAALDAIVATARRQSLSAMLRRSAARHGARSAIVCGETAWTYAEFDALVDQLAAGLKHGGLNPGDRVALLARNSHAFIALRFAIARADLVLVPINFMLNAEDVRYILDHCGARWLFADPSTIEVALVASQGLVERVLGIPGEREGEPAEVPSWTGLMLDQGRQMETRGGEDLLQIIYTSGTESRPKGVMLSHDSVLWEYQGCVIDCEWTADTVAVHAMPMFHCAQLDCMIGPALQVGARNIITSAPTADNIITLIARHGANSFFAPPTIWISLLRSPLLASHDLTGLTKGYYGASIMPVEVLREIRERLSALRLWNLYGQTEIAPVATILFPEEHAERLGSAGRPTLHVETRVVDDAMQDVAPGEVGEIVHRSPQLLSGYWNDPVKTAEAFAGGWFHSGDLGVLDADGYLTVVDRKKDMIKSGGENVASREVEEVLYLHPAVSEVAVVGLPDPRWIEAVSAVIVVRAGEALCEAEIGRHCAQHLSGFKVPKNVFFRSNLPRNASGKILKRELRQSLLDDAATPGASA</sequence>
<name>A0A918PAW6_9SPHN</name>
<dbReference type="Gene3D" id="3.40.50.12780">
    <property type="entry name" value="N-terminal domain of ligase-like"/>
    <property type="match status" value="1"/>
</dbReference>
<evidence type="ECO:0000313" key="9">
    <source>
        <dbReference type="Proteomes" id="UP000648075"/>
    </source>
</evidence>
<dbReference type="InterPro" id="IPR020845">
    <property type="entry name" value="AMP-binding_CS"/>
</dbReference>
<dbReference type="PANTHER" id="PTHR43767">
    <property type="entry name" value="LONG-CHAIN-FATTY-ACID--COA LIGASE"/>
    <property type="match status" value="1"/>
</dbReference>
<dbReference type="Proteomes" id="UP000648075">
    <property type="component" value="Unassembled WGS sequence"/>
</dbReference>
<dbReference type="NCBIfam" id="NF006182">
    <property type="entry name" value="PRK08316.1"/>
    <property type="match status" value="1"/>
</dbReference>
<organism evidence="8 9">
    <name type="scientific">Novosphingobium colocasiae</name>
    <dbReference type="NCBI Taxonomy" id="1256513"/>
    <lineage>
        <taxon>Bacteria</taxon>
        <taxon>Pseudomonadati</taxon>
        <taxon>Pseudomonadota</taxon>
        <taxon>Alphaproteobacteria</taxon>
        <taxon>Sphingomonadales</taxon>
        <taxon>Sphingomonadaceae</taxon>
        <taxon>Novosphingobium</taxon>
    </lineage>
</organism>